<dbReference type="Gene3D" id="2.130.10.10">
    <property type="entry name" value="YVTN repeat-like/Quinoprotein amine dehydrogenase"/>
    <property type="match status" value="2"/>
</dbReference>
<feature type="region of interest" description="Disordered" evidence="8">
    <location>
        <begin position="310"/>
        <end position="370"/>
    </location>
</feature>
<dbReference type="InterPro" id="IPR017422">
    <property type="entry name" value="WDR55"/>
</dbReference>
<dbReference type="SMART" id="SM00320">
    <property type="entry name" value="WD40"/>
    <property type="match status" value="7"/>
</dbReference>
<dbReference type="InterPro" id="IPR036322">
    <property type="entry name" value="WD40_repeat_dom_sf"/>
</dbReference>
<evidence type="ECO:0000256" key="5">
    <source>
        <dbReference type="ARBA" id="ARBA00023242"/>
    </source>
</evidence>
<evidence type="ECO:0000256" key="6">
    <source>
        <dbReference type="PIRNR" id="PIRNR038169"/>
    </source>
</evidence>
<dbReference type="EMBL" id="JBJQOH010000002">
    <property type="protein sequence ID" value="KAL3696282.1"/>
    <property type="molecule type" value="Genomic_DNA"/>
</dbReference>
<evidence type="ECO:0000256" key="7">
    <source>
        <dbReference type="PROSITE-ProRule" id="PRU00221"/>
    </source>
</evidence>
<evidence type="ECO:0000256" key="3">
    <source>
        <dbReference type="ARBA" id="ARBA00022574"/>
    </source>
</evidence>
<proteinExistence type="inferred from homology"/>
<feature type="compositionally biased region" description="Polar residues" evidence="8">
    <location>
        <begin position="316"/>
        <end position="336"/>
    </location>
</feature>
<dbReference type="InterPro" id="IPR050505">
    <property type="entry name" value="WDR55/POC1"/>
</dbReference>
<dbReference type="PROSITE" id="PS50082">
    <property type="entry name" value="WD_REPEATS_2"/>
    <property type="match status" value="2"/>
</dbReference>
<dbReference type="InterPro" id="IPR015943">
    <property type="entry name" value="WD40/YVTN_repeat-like_dom_sf"/>
</dbReference>
<dbReference type="PIRSF" id="PIRSF038169">
    <property type="entry name" value="WD_repeat_p55"/>
    <property type="match status" value="1"/>
</dbReference>
<protein>
    <recommendedName>
        <fullName evidence="6">WD repeat-containing protein 55</fullName>
    </recommendedName>
</protein>
<dbReference type="PANTHER" id="PTHR44019">
    <property type="entry name" value="WD REPEAT-CONTAINING PROTEIN 55"/>
    <property type="match status" value="1"/>
</dbReference>
<evidence type="ECO:0000256" key="8">
    <source>
        <dbReference type="SAM" id="MobiDB-lite"/>
    </source>
</evidence>
<dbReference type="SUPFAM" id="SSF50978">
    <property type="entry name" value="WD40 repeat-like"/>
    <property type="match status" value="1"/>
</dbReference>
<dbReference type="InterPro" id="IPR019775">
    <property type="entry name" value="WD40_repeat_CS"/>
</dbReference>
<feature type="compositionally biased region" description="Acidic residues" evidence="8">
    <location>
        <begin position="344"/>
        <end position="355"/>
    </location>
</feature>
<feature type="repeat" description="WD" evidence="7">
    <location>
        <begin position="275"/>
        <end position="302"/>
    </location>
</feature>
<dbReference type="InterPro" id="IPR001680">
    <property type="entry name" value="WD40_rpt"/>
</dbReference>
<gene>
    <name evidence="9" type="ORF">R1sor_010358</name>
</gene>
<evidence type="ECO:0000313" key="10">
    <source>
        <dbReference type="Proteomes" id="UP001633002"/>
    </source>
</evidence>
<reference evidence="9 10" key="1">
    <citation type="submission" date="2024-09" db="EMBL/GenBank/DDBJ databases">
        <title>Chromosome-scale assembly of Riccia sorocarpa.</title>
        <authorList>
            <person name="Paukszto L."/>
        </authorList>
    </citation>
    <scope>NUCLEOTIDE SEQUENCE [LARGE SCALE GENOMIC DNA]</scope>
    <source>
        <strain evidence="9">LP-2024</strain>
        <tissue evidence="9">Aerial parts of the thallus</tissue>
    </source>
</reference>
<evidence type="ECO:0000256" key="2">
    <source>
        <dbReference type="ARBA" id="ARBA00007625"/>
    </source>
</evidence>
<dbReference type="Proteomes" id="UP001633002">
    <property type="component" value="Unassembled WGS sequence"/>
</dbReference>
<accession>A0ABD3I1H5</accession>
<organism evidence="9 10">
    <name type="scientific">Riccia sorocarpa</name>
    <dbReference type="NCBI Taxonomy" id="122646"/>
    <lineage>
        <taxon>Eukaryota</taxon>
        <taxon>Viridiplantae</taxon>
        <taxon>Streptophyta</taxon>
        <taxon>Embryophyta</taxon>
        <taxon>Marchantiophyta</taxon>
        <taxon>Marchantiopsida</taxon>
        <taxon>Marchantiidae</taxon>
        <taxon>Marchantiales</taxon>
        <taxon>Ricciaceae</taxon>
        <taxon>Riccia</taxon>
    </lineage>
</organism>
<dbReference type="InterPro" id="IPR020472">
    <property type="entry name" value="WD40_PAC1"/>
</dbReference>
<keyword evidence="6" id="KW-0217">Developmental protein</keyword>
<comment type="subcellular location">
    <subcellularLocation>
        <location evidence="1 6">Nucleus</location>
    </subcellularLocation>
</comment>
<feature type="repeat" description="WD" evidence="7">
    <location>
        <begin position="100"/>
        <end position="140"/>
    </location>
</feature>
<dbReference type="AlphaFoldDB" id="A0ABD3I1H5"/>
<keyword evidence="4" id="KW-0677">Repeat</keyword>
<evidence type="ECO:0000256" key="4">
    <source>
        <dbReference type="ARBA" id="ARBA00022737"/>
    </source>
</evidence>
<keyword evidence="3 6" id="KW-0853">WD repeat</keyword>
<comment type="similarity">
    <text evidence="2 6">Belongs to the WD repeat WDR55 family.</text>
</comment>
<evidence type="ECO:0000256" key="1">
    <source>
        <dbReference type="ARBA" id="ARBA00004123"/>
    </source>
</evidence>
<evidence type="ECO:0000313" key="9">
    <source>
        <dbReference type="EMBL" id="KAL3696282.1"/>
    </source>
</evidence>
<dbReference type="PRINTS" id="PR00320">
    <property type="entry name" value="GPROTEINBRPT"/>
</dbReference>
<dbReference type="GO" id="GO:0005634">
    <property type="term" value="C:nucleus"/>
    <property type="evidence" value="ECO:0007669"/>
    <property type="project" value="UniProtKB-SubCell"/>
</dbReference>
<keyword evidence="5 6" id="KW-0539">Nucleus</keyword>
<sequence length="383" mass="40689">MADEEGEGGAQELQLGAQPFDLAFHPSSNLVAVGLITGNLQLFKYGTAVEPEKLWAVNAHTESCRGVRFAEGGRFILSASADRSVLATDPETGQAAARLTDAHSAAINRIVNASETSVATGDDEGTIKIWDTRQNTCVGTFNTHEDFIADMEYVPASNQLLSASGDGTLSVCNLRRMKVDAQSQFAEDELLSVVVVKNGRKVICGSQEGVLLIYSWGYFSDCSDRFVGHPNSVDALLKLDEDTLVTGSSDGMIRIVSVLPNKMIGVIGEHADFPVERLAFSFDKAVLGSASHDNTVKLWDVKYLLEDGGAGEEENQGTNADVSGSNAGASGVNNEPAQAPMAVDSDEDMDSDEDPGAGSSSKKKKKGGKNISVKQNNFFDGLL</sequence>
<comment type="caution">
    <text evidence="9">The sequence shown here is derived from an EMBL/GenBank/DDBJ whole genome shotgun (WGS) entry which is preliminary data.</text>
</comment>
<keyword evidence="10" id="KW-1185">Reference proteome</keyword>
<name>A0ABD3I1H5_9MARC</name>
<dbReference type="Pfam" id="PF24796">
    <property type="entry name" value="WDR55"/>
    <property type="match status" value="1"/>
</dbReference>
<dbReference type="PROSITE" id="PS00678">
    <property type="entry name" value="WD_REPEATS_1"/>
    <property type="match status" value="1"/>
</dbReference>
<dbReference type="PANTHER" id="PTHR44019:SF20">
    <property type="entry name" value="WD REPEAT-CONTAINING PROTEIN 55"/>
    <property type="match status" value="1"/>
</dbReference>